<evidence type="ECO:0000313" key="10">
    <source>
        <dbReference type="EMBL" id="HER43907.1"/>
    </source>
</evidence>
<evidence type="ECO:0000256" key="7">
    <source>
        <dbReference type="SAM" id="Coils"/>
    </source>
</evidence>
<dbReference type="InterPro" id="IPR031167">
    <property type="entry name" value="G_OBG"/>
</dbReference>
<dbReference type="Gene3D" id="3.10.20.30">
    <property type="match status" value="1"/>
</dbReference>
<dbReference type="Gene3D" id="3.40.50.300">
    <property type="entry name" value="P-loop containing nucleotide triphosphate hydrolases"/>
    <property type="match status" value="1"/>
</dbReference>
<dbReference type="GO" id="GO:0005525">
    <property type="term" value="F:GTP binding"/>
    <property type="evidence" value="ECO:0007669"/>
    <property type="project" value="InterPro"/>
</dbReference>
<name>A0A7V2F3K9_UNCEI</name>
<accession>A0A7V2F3K9</accession>
<gene>
    <name evidence="6 10" type="primary">ychF</name>
    <name evidence="10" type="ORF">ENO08_05555</name>
</gene>
<feature type="domain" description="OBG-type G" evidence="8">
    <location>
        <begin position="34"/>
        <end position="286"/>
    </location>
</feature>
<dbReference type="SUPFAM" id="SSF81271">
    <property type="entry name" value="TGS-like"/>
    <property type="match status" value="1"/>
</dbReference>
<dbReference type="InterPro" id="IPR027417">
    <property type="entry name" value="P-loop_NTPase"/>
</dbReference>
<keyword evidence="3 6" id="KW-0547">Nucleotide-binding</keyword>
<feature type="coiled-coil region" evidence="7">
    <location>
        <begin position="179"/>
        <end position="206"/>
    </location>
</feature>
<dbReference type="Pfam" id="PF06071">
    <property type="entry name" value="YchF-GTPase_C"/>
    <property type="match status" value="1"/>
</dbReference>
<keyword evidence="4 6" id="KW-0067">ATP-binding</keyword>
<comment type="function">
    <text evidence="6">ATPase that binds to both the 70S ribosome and the 50S ribosomal subunit in a nucleotide-independent manner.</text>
</comment>
<dbReference type="GO" id="GO:0016887">
    <property type="term" value="F:ATP hydrolysis activity"/>
    <property type="evidence" value="ECO:0007669"/>
    <property type="project" value="UniProtKB-UniRule"/>
</dbReference>
<dbReference type="PANTHER" id="PTHR23305">
    <property type="entry name" value="OBG GTPASE FAMILY"/>
    <property type="match status" value="1"/>
</dbReference>
<dbReference type="PIRSF" id="PIRSF006641">
    <property type="entry name" value="CHP00092"/>
    <property type="match status" value="1"/>
</dbReference>
<dbReference type="HAMAP" id="MF_00944">
    <property type="entry name" value="YchF_OLA1_ATPase"/>
    <property type="match status" value="1"/>
</dbReference>
<dbReference type="Pfam" id="PF01926">
    <property type="entry name" value="MMR_HSR1"/>
    <property type="match status" value="1"/>
</dbReference>
<keyword evidence="2" id="KW-0479">Metal-binding</keyword>
<dbReference type="CDD" id="cd01900">
    <property type="entry name" value="YchF"/>
    <property type="match status" value="1"/>
</dbReference>
<evidence type="ECO:0000256" key="3">
    <source>
        <dbReference type="ARBA" id="ARBA00022741"/>
    </source>
</evidence>
<dbReference type="InterPro" id="IPR006073">
    <property type="entry name" value="GTP-bd"/>
</dbReference>
<dbReference type="Proteomes" id="UP000886069">
    <property type="component" value="Unassembled WGS sequence"/>
</dbReference>
<dbReference type="EMBL" id="DSEC01000393">
    <property type="protein sequence ID" value="HER43907.1"/>
    <property type="molecule type" value="Genomic_DNA"/>
</dbReference>
<dbReference type="InterPro" id="IPR013029">
    <property type="entry name" value="YchF_C"/>
</dbReference>
<evidence type="ECO:0000256" key="5">
    <source>
        <dbReference type="ARBA" id="ARBA00022842"/>
    </source>
</evidence>
<feature type="domain" description="TGS" evidence="9">
    <location>
        <begin position="308"/>
        <end position="391"/>
    </location>
</feature>
<dbReference type="PROSITE" id="PS51710">
    <property type="entry name" value="G_OBG"/>
    <property type="match status" value="1"/>
</dbReference>
<evidence type="ECO:0000256" key="2">
    <source>
        <dbReference type="ARBA" id="ARBA00022723"/>
    </source>
</evidence>
<dbReference type="InterPro" id="IPR004095">
    <property type="entry name" value="TGS"/>
</dbReference>
<comment type="caution">
    <text evidence="10">The sequence shown here is derived from an EMBL/GenBank/DDBJ whole genome shotgun (WGS) entry which is preliminary data.</text>
</comment>
<feature type="binding site" evidence="6">
    <location>
        <begin position="43"/>
        <end position="48"/>
    </location>
    <ligand>
        <name>ATP</name>
        <dbReference type="ChEBI" id="CHEBI:30616"/>
    </ligand>
</feature>
<dbReference type="GO" id="GO:0005524">
    <property type="term" value="F:ATP binding"/>
    <property type="evidence" value="ECO:0007669"/>
    <property type="project" value="UniProtKB-UniRule"/>
</dbReference>
<dbReference type="GO" id="GO:0046872">
    <property type="term" value="F:metal ion binding"/>
    <property type="evidence" value="ECO:0007669"/>
    <property type="project" value="UniProtKB-KW"/>
</dbReference>
<dbReference type="AlphaFoldDB" id="A0A7V2F3K9"/>
<organism evidence="10">
    <name type="scientific">Eiseniibacteriota bacterium</name>
    <dbReference type="NCBI Taxonomy" id="2212470"/>
    <lineage>
        <taxon>Bacteria</taxon>
        <taxon>Candidatus Eiseniibacteriota</taxon>
    </lineage>
</organism>
<sequence>MTEACRRAVHAHSGVCHQRAHAPASFRRRRSVSLSIGIIGLPNVGKSTLLNALSKAQAEASNYPFCTIDCNQGIVPVPDDRLDTLAKILGPEEVIPATVKFIDIAGLVAGASRGEGLGNKFLHHVREANVLAHVLRCFENQDVSHVQGGIDPVRDLEIVETELFLADIERVERWLEKEKTAAKARKKEERKDLEFLERTRERLSRGERIDVDDLPIHEMEIMGGLQLLTSKPSILVLNAGEEDQTGEGEICRSVRDRYPDREVFVVSARIEKEISDLSPDEQAEFMQELGLTLAARDRFIERCHEMLGLIRYYTTAHGKLQAWSIPAGTTAPQAAGRIHSDMEQGFIRAEVMSFEDLARYGSRADVQHHGLLRTEGHDYEVRDGDVVTFLFNR</sequence>
<dbReference type="InterPro" id="IPR012675">
    <property type="entry name" value="Beta-grasp_dom_sf"/>
</dbReference>
<dbReference type="FunFam" id="1.10.150.300:FF:000001">
    <property type="entry name" value="Ribosome-binding ATPase YchF"/>
    <property type="match status" value="1"/>
</dbReference>
<protein>
    <recommendedName>
        <fullName evidence="6">Ribosome-binding ATPase YchF</fullName>
    </recommendedName>
</protein>
<evidence type="ECO:0000259" key="8">
    <source>
        <dbReference type="PROSITE" id="PS51710"/>
    </source>
</evidence>
<evidence type="ECO:0000259" key="9">
    <source>
        <dbReference type="PROSITE" id="PS51880"/>
    </source>
</evidence>
<dbReference type="GO" id="GO:0005737">
    <property type="term" value="C:cytoplasm"/>
    <property type="evidence" value="ECO:0007669"/>
    <property type="project" value="TreeGrafter"/>
</dbReference>
<dbReference type="Gene3D" id="1.10.150.300">
    <property type="entry name" value="TGS-like domain"/>
    <property type="match status" value="1"/>
</dbReference>
<dbReference type="PROSITE" id="PS51880">
    <property type="entry name" value="TGS"/>
    <property type="match status" value="1"/>
</dbReference>
<dbReference type="InterPro" id="IPR023192">
    <property type="entry name" value="TGS-like_dom_sf"/>
</dbReference>
<dbReference type="FunFam" id="3.10.20.30:FF:000001">
    <property type="entry name" value="Ribosome-binding ATPase YchF"/>
    <property type="match status" value="1"/>
</dbReference>
<keyword evidence="7" id="KW-0175">Coiled coil</keyword>
<keyword evidence="5" id="KW-0460">Magnesium</keyword>
<proteinExistence type="inferred from homology"/>
<comment type="similarity">
    <text evidence="6">Belongs to the TRAFAC class OBG-HflX-like GTPase superfamily. OBG GTPase family. YchF/OLA1 subfamily.</text>
</comment>
<evidence type="ECO:0000256" key="6">
    <source>
        <dbReference type="HAMAP-Rule" id="MF_00944"/>
    </source>
</evidence>
<evidence type="ECO:0000256" key="1">
    <source>
        <dbReference type="ARBA" id="ARBA00001946"/>
    </source>
</evidence>
<dbReference type="SUPFAM" id="SSF52540">
    <property type="entry name" value="P-loop containing nucleoside triphosphate hydrolases"/>
    <property type="match status" value="1"/>
</dbReference>
<dbReference type="InterPro" id="IPR041706">
    <property type="entry name" value="YchF_N"/>
</dbReference>
<dbReference type="InterPro" id="IPR004396">
    <property type="entry name" value="ATPase_YchF/OLA1"/>
</dbReference>
<dbReference type="PRINTS" id="PR00326">
    <property type="entry name" value="GTP1OBG"/>
</dbReference>
<dbReference type="GO" id="GO:0043023">
    <property type="term" value="F:ribosomal large subunit binding"/>
    <property type="evidence" value="ECO:0007669"/>
    <property type="project" value="UniProtKB-UniRule"/>
</dbReference>
<evidence type="ECO:0000256" key="4">
    <source>
        <dbReference type="ARBA" id="ARBA00022840"/>
    </source>
</evidence>
<dbReference type="PANTHER" id="PTHR23305:SF18">
    <property type="entry name" value="OBG-TYPE G DOMAIN-CONTAINING PROTEIN"/>
    <property type="match status" value="1"/>
</dbReference>
<dbReference type="InterPro" id="IPR012676">
    <property type="entry name" value="TGS-like"/>
</dbReference>
<comment type="cofactor">
    <cofactor evidence="1">
        <name>Mg(2+)</name>
        <dbReference type="ChEBI" id="CHEBI:18420"/>
    </cofactor>
</comment>
<dbReference type="NCBIfam" id="TIGR00092">
    <property type="entry name" value="redox-regulated ATPase YchF"/>
    <property type="match status" value="1"/>
</dbReference>
<reference evidence="10" key="1">
    <citation type="journal article" date="2020" name="mSystems">
        <title>Genome- and Community-Level Interaction Insights into Carbon Utilization and Element Cycling Functions of Hydrothermarchaeota in Hydrothermal Sediment.</title>
        <authorList>
            <person name="Zhou Z."/>
            <person name="Liu Y."/>
            <person name="Xu W."/>
            <person name="Pan J."/>
            <person name="Luo Z.H."/>
            <person name="Li M."/>
        </authorList>
    </citation>
    <scope>NUCLEOTIDE SEQUENCE [LARGE SCALE GENOMIC DNA]</scope>
    <source>
        <strain evidence="10">SpSt-1233</strain>
    </source>
</reference>